<organism evidence="4 5">
    <name type="scientific">Desulfonispora thiosulfatigenes DSM 11270</name>
    <dbReference type="NCBI Taxonomy" id="656914"/>
    <lineage>
        <taxon>Bacteria</taxon>
        <taxon>Bacillati</taxon>
        <taxon>Bacillota</taxon>
        <taxon>Clostridia</taxon>
        <taxon>Eubacteriales</taxon>
        <taxon>Peptococcaceae</taxon>
        <taxon>Desulfonispora</taxon>
    </lineage>
</organism>
<keyword evidence="1" id="KW-0732">Signal</keyword>
<evidence type="ECO:0000313" key="4">
    <source>
        <dbReference type="EMBL" id="SMB85004.1"/>
    </source>
</evidence>
<dbReference type="OrthoDB" id="9809781at2"/>
<proteinExistence type="predicted"/>
<evidence type="ECO:0000259" key="2">
    <source>
        <dbReference type="Pfam" id="PF07833"/>
    </source>
</evidence>
<dbReference type="Proteomes" id="UP000192731">
    <property type="component" value="Unassembled WGS sequence"/>
</dbReference>
<dbReference type="PANTHER" id="PTHR40446">
    <property type="entry name" value="N-ACETYLGLUCOSAMINE-1-PHOSPHODIESTER ALPHA-N-ACETYLGLUCOSAMINIDASE"/>
    <property type="match status" value="1"/>
</dbReference>
<dbReference type="SUPFAM" id="SSF55383">
    <property type="entry name" value="Copper amine oxidase, domain N"/>
    <property type="match status" value="2"/>
</dbReference>
<keyword evidence="5" id="KW-1185">Reference proteome</keyword>
<dbReference type="Pfam" id="PF07833">
    <property type="entry name" value="Cu_amine_oxidN1"/>
    <property type="match status" value="1"/>
</dbReference>
<gene>
    <name evidence="4" type="ORF">SAMN00017405_1585</name>
</gene>
<accession>A0A1W1UWD7</accession>
<dbReference type="Gene3D" id="3.30.457.10">
    <property type="entry name" value="Copper amine oxidase-like, N-terminal domain"/>
    <property type="match status" value="1"/>
</dbReference>
<feature type="domain" description="Phosphodiester glycosidase" evidence="3">
    <location>
        <begin position="213"/>
        <end position="385"/>
    </location>
</feature>
<feature type="chain" id="PRO_5012054328" evidence="1">
    <location>
        <begin position="23"/>
        <end position="699"/>
    </location>
</feature>
<sequence length="699" mass="76166">MFRFLTILLMTLVMMIPNVSEAAQNGVPQLTEQTPITAGAVLKKYDWQTKPGLAKIHVMEIDLRNPYVQINSISGSGKLTQRLNVSAMAKYTGAIAAINGDFYNTKAEGSPIGPMVMGDRLVTSSSHLQGWYALGITKDRKASIDAFSFDGKVAAPTGAVFKLSGLNKTIYWEEPGGIHSHANKLHLYNDLWGGTTRGNDEHTIPTEMLIKNGVVQAISQDKYFDFAVPEGMYILRGHGDSAKFILDNFKVGDPVDLDYSISPDKNWSMVVGGHALLADNGKAVPYTKDLSSLGGIRARTAAGISQDGNILYLVGVEGRTTNSVGISLKDLASFFEHIGVWKALNLDGGGSTTMVSRPLGDSETQKVFATEQKTERMVISGIGVYSDAPTGTKIQGLKAPEKEQMFLINEEARFSLKAYDEYYNPIDANNFPIIWQEVGNLGNVVENKFIPAKSGKTEISASIDNQSIKFPIKIIGRDDIDQMEVTGTPGANAAGDTKELSITMKTKYGETKKVPAYSVDWEFFNFYGQVSPDGTLTINDTMGNAVGFVVARYEGFSAPFILQFSGNEQGTVPGAGEHKTLELTIGKKTLQAGGANLEMDVAPVIIGGRTLVPVRFISEALGAKVNWEAEANNVTIVKEKNWIDLWPENNFMVVNGKTNSLDVAPKIIEGRTMLPLRAVSESLNLKVEWDEKNQTIKLY</sequence>
<feature type="signal peptide" evidence="1">
    <location>
        <begin position="1"/>
        <end position="22"/>
    </location>
</feature>
<dbReference type="RefSeq" id="WP_084052409.1">
    <property type="nucleotide sequence ID" value="NZ_FWWT01000012.1"/>
</dbReference>
<dbReference type="InterPro" id="IPR018711">
    <property type="entry name" value="NAGPA"/>
</dbReference>
<dbReference type="Pfam" id="PF09992">
    <property type="entry name" value="NAGPA"/>
    <property type="match status" value="1"/>
</dbReference>
<evidence type="ECO:0000313" key="5">
    <source>
        <dbReference type="Proteomes" id="UP000192731"/>
    </source>
</evidence>
<dbReference type="InterPro" id="IPR012854">
    <property type="entry name" value="Cu_amine_oxidase-like_N"/>
</dbReference>
<evidence type="ECO:0000256" key="1">
    <source>
        <dbReference type="SAM" id="SignalP"/>
    </source>
</evidence>
<reference evidence="4 5" key="1">
    <citation type="submission" date="2017-04" db="EMBL/GenBank/DDBJ databases">
        <authorList>
            <person name="Afonso C.L."/>
            <person name="Miller P.J."/>
            <person name="Scott M.A."/>
            <person name="Spackman E."/>
            <person name="Goraichik I."/>
            <person name="Dimitrov K.M."/>
            <person name="Suarez D.L."/>
            <person name="Swayne D.E."/>
        </authorList>
    </citation>
    <scope>NUCLEOTIDE SEQUENCE [LARGE SCALE GENOMIC DNA]</scope>
    <source>
        <strain evidence="4 5">DSM 11270</strain>
    </source>
</reference>
<dbReference type="STRING" id="656914.SAMN00017405_1585"/>
<evidence type="ECO:0000259" key="3">
    <source>
        <dbReference type="Pfam" id="PF09992"/>
    </source>
</evidence>
<dbReference type="PANTHER" id="PTHR40446:SF2">
    <property type="entry name" value="N-ACETYLGLUCOSAMINE-1-PHOSPHODIESTER ALPHA-N-ACETYLGLUCOSAMINIDASE"/>
    <property type="match status" value="1"/>
</dbReference>
<dbReference type="AlphaFoldDB" id="A0A1W1UWD7"/>
<name>A0A1W1UWD7_DESTI</name>
<feature type="domain" description="Copper amine oxidase-like N-terminal" evidence="2">
    <location>
        <begin position="594"/>
        <end position="697"/>
    </location>
</feature>
<dbReference type="EMBL" id="FWWT01000012">
    <property type="protein sequence ID" value="SMB85004.1"/>
    <property type="molecule type" value="Genomic_DNA"/>
</dbReference>
<protein>
    <submittedName>
        <fullName evidence="4">Copper amine oxidase N-terminal domain-containing protein</fullName>
    </submittedName>
</protein>
<dbReference type="InterPro" id="IPR036582">
    <property type="entry name" value="Mao_N_sf"/>
</dbReference>